<comment type="caution">
    <text evidence="1">The sequence shown here is derived from an EMBL/GenBank/DDBJ whole genome shotgun (WGS) entry which is preliminary data.</text>
</comment>
<proteinExistence type="predicted"/>
<evidence type="ECO:0000313" key="1">
    <source>
        <dbReference type="EMBL" id="KAI4824064.1"/>
    </source>
</evidence>
<gene>
    <name evidence="1" type="ORF">KUCAC02_012607</name>
</gene>
<keyword evidence="2" id="KW-1185">Reference proteome</keyword>
<sequence>MWVEGEGEQRSERNMFDSVALAASVCPPAHSLPLCSGGQLLAELQLYVSGGRVFKDKEDMKQFSTALEGDQSPVERDQMGETAPTCTGICPPCTPKKEGTPAPPVPRLLVPRKNLATHVKVCCQMGSAPGALLGGSTGMEMTQGGVIDSLWRFSHERKVDNRDLSINVEN</sequence>
<reference evidence="1" key="1">
    <citation type="submission" date="2022-05" db="EMBL/GenBank/DDBJ databases">
        <title>Chromosome-level genome of Chaenocephalus aceratus.</title>
        <authorList>
            <person name="Park H."/>
        </authorList>
    </citation>
    <scope>NUCLEOTIDE SEQUENCE</scope>
    <source>
        <strain evidence="1">KU_202001</strain>
    </source>
</reference>
<dbReference type="Proteomes" id="UP001057452">
    <property type="component" value="Chromosome 7"/>
</dbReference>
<accession>A0ACB9XD39</accession>
<organism evidence="1 2">
    <name type="scientific">Chaenocephalus aceratus</name>
    <name type="common">Blackfin icefish</name>
    <name type="synonym">Chaenichthys aceratus</name>
    <dbReference type="NCBI Taxonomy" id="36190"/>
    <lineage>
        <taxon>Eukaryota</taxon>
        <taxon>Metazoa</taxon>
        <taxon>Chordata</taxon>
        <taxon>Craniata</taxon>
        <taxon>Vertebrata</taxon>
        <taxon>Euteleostomi</taxon>
        <taxon>Actinopterygii</taxon>
        <taxon>Neopterygii</taxon>
        <taxon>Teleostei</taxon>
        <taxon>Neoteleostei</taxon>
        <taxon>Acanthomorphata</taxon>
        <taxon>Eupercaria</taxon>
        <taxon>Perciformes</taxon>
        <taxon>Notothenioidei</taxon>
        <taxon>Channichthyidae</taxon>
        <taxon>Chaenocephalus</taxon>
    </lineage>
</organism>
<dbReference type="EMBL" id="CM043791">
    <property type="protein sequence ID" value="KAI4824064.1"/>
    <property type="molecule type" value="Genomic_DNA"/>
</dbReference>
<protein>
    <submittedName>
        <fullName evidence="1">Uncharacterized protein</fullName>
    </submittedName>
</protein>
<evidence type="ECO:0000313" key="2">
    <source>
        <dbReference type="Proteomes" id="UP001057452"/>
    </source>
</evidence>
<name>A0ACB9XD39_CHAAC</name>